<evidence type="ECO:0000256" key="1">
    <source>
        <dbReference type="SAM" id="MobiDB-lite"/>
    </source>
</evidence>
<evidence type="ECO:0000313" key="3">
    <source>
        <dbReference type="Proteomes" id="UP000821853"/>
    </source>
</evidence>
<sequence>MHKDGSSRAEGASAPNRSSAPPEVPAARTGYRTLLPTLPTGKLSENSVFLHGDPSARPYKIDDVAAALSAVTDLKKITGLGPFQFNHVWMVTFQSPEQMKELASKGEIEAKEKGAWSLTRQSGKDSEAPLGTHNRAKRTSGAPPRTLGVVKSVSFDKWRRPNMDHMEAPRGWLQIVPRDANSLDAIPHQVTIYGNPVL</sequence>
<comment type="caution">
    <text evidence="2">The sequence shown here is derived from an EMBL/GenBank/DDBJ whole genome shotgun (WGS) entry which is preliminary data.</text>
</comment>
<name>A0A9J6FS93_HAELO</name>
<dbReference type="EMBL" id="JABSTR010000004">
    <property type="protein sequence ID" value="KAH9366114.1"/>
    <property type="molecule type" value="Genomic_DNA"/>
</dbReference>
<reference evidence="2 3" key="1">
    <citation type="journal article" date="2020" name="Cell">
        <title>Large-Scale Comparative Analyses of Tick Genomes Elucidate Their Genetic Diversity and Vector Capacities.</title>
        <authorList>
            <consortium name="Tick Genome and Microbiome Consortium (TIGMIC)"/>
            <person name="Jia N."/>
            <person name="Wang J."/>
            <person name="Shi W."/>
            <person name="Du L."/>
            <person name="Sun Y."/>
            <person name="Zhan W."/>
            <person name="Jiang J.F."/>
            <person name="Wang Q."/>
            <person name="Zhang B."/>
            <person name="Ji P."/>
            <person name="Bell-Sakyi L."/>
            <person name="Cui X.M."/>
            <person name="Yuan T.T."/>
            <person name="Jiang B.G."/>
            <person name="Yang W.F."/>
            <person name="Lam T.T."/>
            <person name="Chang Q.C."/>
            <person name="Ding S.J."/>
            <person name="Wang X.J."/>
            <person name="Zhu J.G."/>
            <person name="Ruan X.D."/>
            <person name="Zhao L."/>
            <person name="Wei J.T."/>
            <person name="Ye R.Z."/>
            <person name="Que T.C."/>
            <person name="Du C.H."/>
            <person name="Zhou Y.H."/>
            <person name="Cheng J.X."/>
            <person name="Dai P.F."/>
            <person name="Guo W.B."/>
            <person name="Han X.H."/>
            <person name="Huang E.J."/>
            <person name="Li L.F."/>
            <person name="Wei W."/>
            <person name="Gao Y.C."/>
            <person name="Liu J.Z."/>
            <person name="Shao H.Z."/>
            <person name="Wang X."/>
            <person name="Wang C.C."/>
            <person name="Yang T.C."/>
            <person name="Huo Q.B."/>
            <person name="Li W."/>
            <person name="Chen H.Y."/>
            <person name="Chen S.E."/>
            <person name="Zhou L.G."/>
            <person name="Ni X.B."/>
            <person name="Tian J.H."/>
            <person name="Sheng Y."/>
            <person name="Liu T."/>
            <person name="Pan Y.S."/>
            <person name="Xia L.Y."/>
            <person name="Li J."/>
            <person name="Zhao F."/>
            <person name="Cao W.C."/>
        </authorList>
    </citation>
    <scope>NUCLEOTIDE SEQUENCE [LARGE SCALE GENOMIC DNA]</scope>
    <source>
        <strain evidence="2">HaeL-2018</strain>
    </source>
</reference>
<feature type="region of interest" description="Disordered" evidence="1">
    <location>
        <begin position="113"/>
        <end position="147"/>
    </location>
</feature>
<dbReference type="OrthoDB" id="6494660at2759"/>
<dbReference type="VEuPathDB" id="VectorBase:HLOH_060936"/>
<evidence type="ECO:0000313" key="2">
    <source>
        <dbReference type="EMBL" id="KAH9366114.1"/>
    </source>
</evidence>
<dbReference type="AlphaFoldDB" id="A0A9J6FS93"/>
<keyword evidence="3" id="KW-1185">Reference proteome</keyword>
<proteinExistence type="predicted"/>
<feature type="region of interest" description="Disordered" evidence="1">
    <location>
        <begin position="1"/>
        <end position="26"/>
    </location>
</feature>
<gene>
    <name evidence="2" type="ORF">HPB48_006493</name>
</gene>
<protein>
    <submittedName>
        <fullName evidence="2">Uncharacterized protein</fullName>
    </submittedName>
</protein>
<dbReference type="Proteomes" id="UP000821853">
    <property type="component" value="Chromosome 2"/>
</dbReference>
<organism evidence="2 3">
    <name type="scientific">Haemaphysalis longicornis</name>
    <name type="common">Bush tick</name>
    <dbReference type="NCBI Taxonomy" id="44386"/>
    <lineage>
        <taxon>Eukaryota</taxon>
        <taxon>Metazoa</taxon>
        <taxon>Ecdysozoa</taxon>
        <taxon>Arthropoda</taxon>
        <taxon>Chelicerata</taxon>
        <taxon>Arachnida</taxon>
        <taxon>Acari</taxon>
        <taxon>Parasitiformes</taxon>
        <taxon>Ixodida</taxon>
        <taxon>Ixodoidea</taxon>
        <taxon>Ixodidae</taxon>
        <taxon>Haemaphysalinae</taxon>
        <taxon>Haemaphysalis</taxon>
    </lineage>
</organism>
<accession>A0A9J6FS93</accession>